<dbReference type="AlphaFoldDB" id="A0AAV1NM62"/>
<comment type="caution">
    <text evidence="1">The sequence shown here is derived from an EMBL/GenBank/DDBJ whole genome shotgun (WGS) entry which is preliminary data.</text>
</comment>
<evidence type="ECO:0000313" key="2">
    <source>
        <dbReference type="Proteomes" id="UP001314229"/>
    </source>
</evidence>
<organism evidence="1 2">
    <name type="scientific">Scomber scombrus</name>
    <name type="common">Atlantic mackerel</name>
    <name type="synonym">Scomber vernalis</name>
    <dbReference type="NCBI Taxonomy" id="13677"/>
    <lineage>
        <taxon>Eukaryota</taxon>
        <taxon>Metazoa</taxon>
        <taxon>Chordata</taxon>
        <taxon>Craniata</taxon>
        <taxon>Vertebrata</taxon>
        <taxon>Euteleostomi</taxon>
        <taxon>Actinopterygii</taxon>
        <taxon>Neopterygii</taxon>
        <taxon>Teleostei</taxon>
        <taxon>Neoteleostei</taxon>
        <taxon>Acanthomorphata</taxon>
        <taxon>Pelagiaria</taxon>
        <taxon>Scombriformes</taxon>
        <taxon>Scombridae</taxon>
        <taxon>Scomber</taxon>
    </lineage>
</organism>
<accession>A0AAV1NM62</accession>
<protein>
    <submittedName>
        <fullName evidence="1">Uncharacterized protein</fullName>
    </submittedName>
</protein>
<gene>
    <name evidence="1" type="ORF">FSCOSCO3_A026094</name>
</gene>
<proteinExistence type="predicted"/>
<dbReference type="EMBL" id="CAWUFR010000039">
    <property type="protein sequence ID" value="CAK6959374.1"/>
    <property type="molecule type" value="Genomic_DNA"/>
</dbReference>
<keyword evidence="2" id="KW-1185">Reference proteome</keyword>
<dbReference type="Proteomes" id="UP001314229">
    <property type="component" value="Unassembled WGS sequence"/>
</dbReference>
<sequence length="87" mass="10398">MEWVDPADQTVTTMALEQHEASGCQLQRSLRVRHKILQEKYLFLLEIPMKRRYTNKTPSEWLSTTQTSAWWTKDIKYCKNDCYDNPT</sequence>
<evidence type="ECO:0000313" key="1">
    <source>
        <dbReference type="EMBL" id="CAK6959374.1"/>
    </source>
</evidence>
<name>A0AAV1NM62_SCOSC</name>
<reference evidence="1 2" key="1">
    <citation type="submission" date="2024-01" db="EMBL/GenBank/DDBJ databases">
        <authorList>
            <person name="Alioto T."/>
            <person name="Alioto T."/>
            <person name="Gomez Garrido J."/>
        </authorList>
    </citation>
    <scope>NUCLEOTIDE SEQUENCE [LARGE SCALE GENOMIC DNA]</scope>
</reference>